<dbReference type="AlphaFoldDB" id="A0A7C4Y4J5"/>
<dbReference type="EC" id="3.5.4.5" evidence="4 15"/>
<feature type="active site" description="Proton donor" evidence="12">
    <location>
        <position position="55"/>
    </location>
</feature>
<evidence type="ECO:0000256" key="4">
    <source>
        <dbReference type="ARBA" id="ARBA00012783"/>
    </source>
</evidence>
<evidence type="ECO:0000256" key="6">
    <source>
        <dbReference type="ARBA" id="ARBA00022723"/>
    </source>
</evidence>
<evidence type="ECO:0000256" key="7">
    <source>
        <dbReference type="ARBA" id="ARBA00022801"/>
    </source>
</evidence>
<comment type="catalytic activity">
    <reaction evidence="11 15">
        <text>cytidine + H2O + H(+) = uridine + NH4(+)</text>
        <dbReference type="Rhea" id="RHEA:16069"/>
        <dbReference type="ChEBI" id="CHEBI:15377"/>
        <dbReference type="ChEBI" id="CHEBI:15378"/>
        <dbReference type="ChEBI" id="CHEBI:16704"/>
        <dbReference type="ChEBI" id="CHEBI:17562"/>
        <dbReference type="ChEBI" id="CHEBI:28938"/>
        <dbReference type="EC" id="3.5.4.5"/>
    </reaction>
</comment>
<dbReference type="InterPro" id="IPR002125">
    <property type="entry name" value="CMP_dCMP_dom"/>
</dbReference>
<dbReference type="GO" id="GO:0055086">
    <property type="term" value="P:nucleobase-containing small molecule metabolic process"/>
    <property type="evidence" value="ECO:0007669"/>
    <property type="project" value="UniProtKB-ARBA"/>
</dbReference>
<organism evidence="17">
    <name type="scientific">Caldisericum exile</name>
    <dbReference type="NCBI Taxonomy" id="693075"/>
    <lineage>
        <taxon>Bacteria</taxon>
        <taxon>Pseudomonadati</taxon>
        <taxon>Caldisericota/Cryosericota group</taxon>
        <taxon>Caldisericota</taxon>
        <taxon>Caldisericia</taxon>
        <taxon>Caldisericales</taxon>
        <taxon>Caldisericaceae</taxon>
        <taxon>Caldisericum</taxon>
    </lineage>
</organism>
<name>A0A7C4Y4J5_9BACT</name>
<reference evidence="17" key="1">
    <citation type="journal article" date="2020" name="mSystems">
        <title>Genome- and Community-Level Interaction Insights into Carbon Utilization and Element Cycling Functions of Hydrothermarchaeota in Hydrothermal Sediment.</title>
        <authorList>
            <person name="Zhou Z."/>
            <person name="Liu Y."/>
            <person name="Xu W."/>
            <person name="Pan J."/>
            <person name="Luo Z.H."/>
            <person name="Li M."/>
        </authorList>
    </citation>
    <scope>NUCLEOTIDE SEQUENCE [LARGE SCALE GENOMIC DNA]</scope>
    <source>
        <strain evidence="17">SpSt-794</strain>
    </source>
</reference>
<evidence type="ECO:0000256" key="15">
    <source>
        <dbReference type="RuleBase" id="RU364006"/>
    </source>
</evidence>
<evidence type="ECO:0000256" key="2">
    <source>
        <dbReference type="ARBA" id="ARBA00003949"/>
    </source>
</evidence>
<feature type="domain" description="CMP/dCMP-type deaminase" evidence="16">
    <location>
        <begin position="1"/>
        <end position="127"/>
    </location>
</feature>
<dbReference type="Gene3D" id="3.40.140.10">
    <property type="entry name" value="Cytidine Deaminase, domain 2"/>
    <property type="match status" value="1"/>
</dbReference>
<keyword evidence="8 14" id="KW-0862">Zinc</keyword>
<evidence type="ECO:0000256" key="11">
    <source>
        <dbReference type="ARBA" id="ARBA00049558"/>
    </source>
</evidence>
<dbReference type="CDD" id="cd01283">
    <property type="entry name" value="cytidine_deaminase"/>
    <property type="match status" value="1"/>
</dbReference>
<feature type="binding site" evidence="13">
    <location>
        <begin position="42"/>
        <end position="48"/>
    </location>
    <ligand>
        <name>substrate</name>
    </ligand>
</feature>
<keyword evidence="6 14" id="KW-0479">Metal-binding</keyword>
<dbReference type="PANTHER" id="PTHR11644">
    <property type="entry name" value="CYTIDINE DEAMINASE"/>
    <property type="match status" value="1"/>
</dbReference>
<comment type="similarity">
    <text evidence="3 15">Belongs to the cytidine and deoxycytidylate deaminase family.</text>
</comment>
<evidence type="ECO:0000256" key="3">
    <source>
        <dbReference type="ARBA" id="ARBA00006576"/>
    </source>
</evidence>
<dbReference type="GO" id="GO:0004126">
    <property type="term" value="F:cytidine deaminase activity"/>
    <property type="evidence" value="ECO:0007669"/>
    <property type="project" value="UniProtKB-UniRule"/>
</dbReference>
<dbReference type="GO" id="GO:0008270">
    <property type="term" value="F:zinc ion binding"/>
    <property type="evidence" value="ECO:0007669"/>
    <property type="project" value="UniProtKB-UniRule"/>
</dbReference>
<comment type="catalytic activity">
    <reaction evidence="10 15">
        <text>2'-deoxycytidine + H2O + H(+) = 2'-deoxyuridine + NH4(+)</text>
        <dbReference type="Rhea" id="RHEA:13433"/>
        <dbReference type="ChEBI" id="CHEBI:15377"/>
        <dbReference type="ChEBI" id="CHEBI:15378"/>
        <dbReference type="ChEBI" id="CHEBI:15698"/>
        <dbReference type="ChEBI" id="CHEBI:16450"/>
        <dbReference type="ChEBI" id="CHEBI:28938"/>
        <dbReference type="EC" id="3.5.4.5"/>
    </reaction>
</comment>
<protein>
    <recommendedName>
        <fullName evidence="5 15">Cytidine deaminase</fullName>
        <ecNumber evidence="4 15">3.5.4.5</ecNumber>
    </recommendedName>
    <alternativeName>
        <fullName evidence="9 15">Cytidine aminohydrolase</fullName>
    </alternativeName>
</protein>
<accession>A0A7C4Y4J5</accession>
<keyword evidence="7 15" id="KW-0378">Hydrolase</keyword>
<evidence type="ECO:0000256" key="8">
    <source>
        <dbReference type="ARBA" id="ARBA00022833"/>
    </source>
</evidence>
<dbReference type="NCBIfam" id="NF004064">
    <property type="entry name" value="PRK05578.1"/>
    <property type="match status" value="1"/>
</dbReference>
<evidence type="ECO:0000256" key="9">
    <source>
        <dbReference type="ARBA" id="ARBA00032005"/>
    </source>
</evidence>
<evidence type="ECO:0000256" key="5">
    <source>
        <dbReference type="ARBA" id="ARBA00018266"/>
    </source>
</evidence>
<dbReference type="InterPro" id="IPR050202">
    <property type="entry name" value="Cyt/Deoxycyt_deaminase"/>
</dbReference>
<sequence length="134" mass="14638">MSKEELIDKAIKAMKNAYAPYSKFRVGAALLTKSGKIYTGCNVENVSYGASVCAERVAIFKAVSDGERNFEMLVVATETEEPTPLCGICRQVVCEFSNDLPILLVSKKGKIVETNIKELLPLAFTKDKLNKGGE</sequence>
<dbReference type="SUPFAM" id="SSF53927">
    <property type="entry name" value="Cytidine deaminase-like"/>
    <property type="match status" value="1"/>
</dbReference>
<dbReference type="EMBL" id="DTHV01000147">
    <property type="protein sequence ID" value="HGW60761.1"/>
    <property type="molecule type" value="Genomic_DNA"/>
</dbReference>
<proteinExistence type="inferred from homology"/>
<comment type="function">
    <text evidence="2 15">This enzyme scavenges exogenous and endogenous cytidine and 2'-deoxycytidine for UMP synthesis.</text>
</comment>
<dbReference type="GO" id="GO:0072527">
    <property type="term" value="P:pyrimidine-containing compound metabolic process"/>
    <property type="evidence" value="ECO:0007669"/>
    <property type="project" value="UniProtKB-ARBA"/>
</dbReference>
<evidence type="ECO:0000313" key="17">
    <source>
        <dbReference type="EMBL" id="HGW60761.1"/>
    </source>
</evidence>
<dbReference type="FunFam" id="3.40.140.10:FF:000008">
    <property type="entry name" value="Cytidine deaminase"/>
    <property type="match status" value="1"/>
</dbReference>
<evidence type="ECO:0000256" key="12">
    <source>
        <dbReference type="PIRSR" id="PIRSR606262-1"/>
    </source>
</evidence>
<feature type="binding site" evidence="14">
    <location>
        <position position="86"/>
    </location>
    <ligand>
        <name>Zn(2+)</name>
        <dbReference type="ChEBI" id="CHEBI:29105"/>
        <note>catalytic</note>
    </ligand>
</feature>
<dbReference type="InterPro" id="IPR016193">
    <property type="entry name" value="Cytidine_deaminase-like"/>
</dbReference>
<comment type="caution">
    <text evidence="17">The sequence shown here is derived from an EMBL/GenBank/DDBJ whole genome shotgun (WGS) entry which is preliminary data.</text>
</comment>
<comment type="cofactor">
    <cofactor evidence="1 14 15">
        <name>Zn(2+)</name>
        <dbReference type="ChEBI" id="CHEBI:29105"/>
    </cofactor>
</comment>
<gene>
    <name evidence="17" type="ORF">ENV82_04965</name>
</gene>
<dbReference type="PANTHER" id="PTHR11644:SF2">
    <property type="entry name" value="CYTIDINE DEAMINASE"/>
    <property type="match status" value="1"/>
</dbReference>
<evidence type="ECO:0000256" key="13">
    <source>
        <dbReference type="PIRSR" id="PIRSR606262-2"/>
    </source>
</evidence>
<dbReference type="InterPro" id="IPR006262">
    <property type="entry name" value="Cyt_deam_tetra"/>
</dbReference>
<evidence type="ECO:0000259" key="16">
    <source>
        <dbReference type="PROSITE" id="PS51747"/>
    </source>
</evidence>
<feature type="binding site" evidence="14">
    <location>
        <position position="53"/>
    </location>
    <ligand>
        <name>Zn(2+)</name>
        <dbReference type="ChEBI" id="CHEBI:29105"/>
        <note>catalytic</note>
    </ligand>
</feature>
<evidence type="ECO:0000256" key="1">
    <source>
        <dbReference type="ARBA" id="ARBA00001947"/>
    </source>
</evidence>
<dbReference type="PROSITE" id="PS51747">
    <property type="entry name" value="CYT_DCMP_DEAMINASES_2"/>
    <property type="match status" value="1"/>
</dbReference>
<feature type="binding site" evidence="14">
    <location>
        <position position="89"/>
    </location>
    <ligand>
        <name>Zn(2+)</name>
        <dbReference type="ChEBI" id="CHEBI:29105"/>
        <note>catalytic</note>
    </ligand>
</feature>
<dbReference type="Pfam" id="PF00383">
    <property type="entry name" value="dCMP_cyt_deam_1"/>
    <property type="match status" value="1"/>
</dbReference>
<dbReference type="GO" id="GO:0005829">
    <property type="term" value="C:cytosol"/>
    <property type="evidence" value="ECO:0007669"/>
    <property type="project" value="TreeGrafter"/>
</dbReference>
<dbReference type="NCBIfam" id="TIGR01354">
    <property type="entry name" value="cyt_deam_tetra"/>
    <property type="match status" value="1"/>
</dbReference>
<evidence type="ECO:0000256" key="14">
    <source>
        <dbReference type="PIRSR" id="PIRSR606262-3"/>
    </source>
</evidence>
<evidence type="ECO:0000256" key="10">
    <source>
        <dbReference type="ARBA" id="ARBA00049252"/>
    </source>
</evidence>